<dbReference type="InterPro" id="IPR027843">
    <property type="entry name" value="DUF4440"/>
</dbReference>
<feature type="chain" id="PRO_5036828842" evidence="1">
    <location>
        <begin position="23"/>
        <end position="147"/>
    </location>
</feature>
<name>A0A937AJV9_9BACT</name>
<feature type="domain" description="DUF4440" evidence="2">
    <location>
        <begin position="41"/>
        <end position="136"/>
    </location>
</feature>
<accession>A0A937AJV9</accession>
<gene>
    <name evidence="3" type="ORF">JKP34_06575</name>
</gene>
<evidence type="ECO:0000259" key="2">
    <source>
        <dbReference type="Pfam" id="PF14534"/>
    </source>
</evidence>
<organism evidence="3 4">
    <name type="scientific">Marivirga atlantica</name>
    <dbReference type="NCBI Taxonomy" id="1548457"/>
    <lineage>
        <taxon>Bacteria</taxon>
        <taxon>Pseudomonadati</taxon>
        <taxon>Bacteroidota</taxon>
        <taxon>Cytophagia</taxon>
        <taxon>Cytophagales</taxon>
        <taxon>Marivirgaceae</taxon>
        <taxon>Marivirga</taxon>
    </lineage>
</organism>
<dbReference type="Gene3D" id="3.10.450.50">
    <property type="match status" value="1"/>
</dbReference>
<reference evidence="3" key="1">
    <citation type="submission" date="2021-01" db="EMBL/GenBank/DDBJ databases">
        <title>Marivirga sp. nov., isolated from intertidal surface sediments.</title>
        <authorList>
            <person name="Zhang M."/>
        </authorList>
    </citation>
    <scope>NUCLEOTIDE SEQUENCE</scope>
    <source>
        <strain evidence="3">SM1354</strain>
    </source>
</reference>
<sequence length="147" mass="15985">MKGIKFIFGLMISCALATTLKAQDTTPIEAIDLPDDLEIVLRNYESHWRNFDAQGLASLFTADGFVMSPAKPPVRGKDAITKKYKGSGGPLFLSAYAYAVEGDIAYIIGGYKGNENGADTGKFTLTLKKEGDKWLIFSDMDNGNVGY</sequence>
<evidence type="ECO:0000313" key="4">
    <source>
        <dbReference type="Proteomes" id="UP000642920"/>
    </source>
</evidence>
<feature type="signal peptide" evidence="1">
    <location>
        <begin position="1"/>
        <end position="22"/>
    </location>
</feature>
<protein>
    <submittedName>
        <fullName evidence="3">Nuclear transport factor 2 family protein</fullName>
    </submittedName>
</protein>
<dbReference type="InterPro" id="IPR032710">
    <property type="entry name" value="NTF2-like_dom_sf"/>
</dbReference>
<evidence type="ECO:0000313" key="3">
    <source>
        <dbReference type="EMBL" id="MBL0764908.1"/>
    </source>
</evidence>
<proteinExistence type="predicted"/>
<dbReference type="Proteomes" id="UP000642920">
    <property type="component" value="Unassembled WGS sequence"/>
</dbReference>
<dbReference type="AlphaFoldDB" id="A0A937AJV9"/>
<dbReference type="EMBL" id="JAERQG010000001">
    <property type="protein sequence ID" value="MBL0764908.1"/>
    <property type="molecule type" value="Genomic_DNA"/>
</dbReference>
<keyword evidence="1" id="KW-0732">Signal</keyword>
<comment type="caution">
    <text evidence="3">The sequence shown here is derived from an EMBL/GenBank/DDBJ whole genome shotgun (WGS) entry which is preliminary data.</text>
</comment>
<dbReference type="SUPFAM" id="SSF54427">
    <property type="entry name" value="NTF2-like"/>
    <property type="match status" value="1"/>
</dbReference>
<dbReference type="Pfam" id="PF14534">
    <property type="entry name" value="DUF4440"/>
    <property type="match status" value="1"/>
</dbReference>
<evidence type="ECO:0000256" key="1">
    <source>
        <dbReference type="SAM" id="SignalP"/>
    </source>
</evidence>
<keyword evidence="4" id="KW-1185">Reference proteome</keyword>
<dbReference type="RefSeq" id="WP_201918924.1">
    <property type="nucleotide sequence ID" value="NZ_JAERQG010000001.1"/>
</dbReference>